<protein>
    <submittedName>
        <fullName evidence="3">Uncharacterized protein</fullName>
    </submittedName>
</protein>
<evidence type="ECO:0000313" key="3">
    <source>
        <dbReference type="EMBL" id="CAE8604082.1"/>
    </source>
</evidence>
<feature type="coiled-coil region" evidence="1">
    <location>
        <begin position="405"/>
        <end position="432"/>
    </location>
</feature>
<comment type="caution">
    <text evidence="3">The sequence shown here is derived from an EMBL/GenBank/DDBJ whole genome shotgun (WGS) entry which is preliminary data.</text>
</comment>
<feature type="compositionally biased region" description="Basic and acidic residues" evidence="2">
    <location>
        <begin position="55"/>
        <end position="68"/>
    </location>
</feature>
<feature type="compositionally biased region" description="Basic and acidic residues" evidence="2">
    <location>
        <begin position="778"/>
        <end position="799"/>
    </location>
</feature>
<keyword evidence="4" id="KW-1185">Reference proteome</keyword>
<feature type="compositionally biased region" description="Basic and acidic residues" evidence="2">
    <location>
        <begin position="85"/>
        <end position="99"/>
    </location>
</feature>
<sequence>MPPKAKGQSAQADDIPSLVSNQVFLQTLKESADAIGRNLAKLSHGGDTGDEEDDMAKRKSRADAEAARAKAAAAQAAQMSSSKQVKLESSRSFKISREADDSDNDGEDEPLSDQHPDENLDDDFLNFTENDLDEDDADEFELQAHKTLVASLFDRMNVEHRVDAAAGIELWLEEVRRSCHDESLTINELEDVTILAGEGLDSKFSEIAGMVANRNVINITAMRNFLENVTNDRSASLQELKLRNKLTFEQFWEGLHGTTESYKKRKQAELERKSVRLTTAAQAFELTGDKASVQEGKPQLASQMLQVIASQQDEIVYLRTWSEIGNQVMDAIKISLSYVRKMKIKTIDDEKGWSLHDDTSADKNVATHLGQVMGRLKMQVFQELLDSKEGRDQVFRSVDEDTAGLAEAHFKQSQLDDEVAELREQAQQLRIQIKQAPTGQARCEELKKQISAAKDAQQTRSANKRKALIAVARTEDDVEEEEKEFTWAPQDDDVRKEFENNVFEYRQVLLESEAVNTVMLANLQTAKDNAILEANQSATGMVIFEDTEVEREAMQAKLQAAQSQLQTLKQEFQQMNRESQSSRKYLAELRQNKEQASRDAAEERKKETKANLRRNSQSGARRSSVDASNVDAASENMLAKEDKLVMRPEFKTKAAEEDYRQNLFACGLLDKKGEPAMDDEITLQPEGLDAATLKALQWDLLRTNGKLQTRLEDLKAKFQAACGSELPLPITQLTRRSSRELTENNSGLLGEGTGQAGSRRASKAAEGSGITEVAANEKNPEKAVDDKEQEKKGMGDQRHHLITKQGESVKSDDKHPDSVPQTEADLDGRKHEKHKTDDPVGQSLAEAVVTDPSGNRGQAGKVAICNANTDSNRKQSAAQLGAPEVLAETDVKLMALLTLWNELSELNVHVEDVTKRIHHAKGVQQLQQTGPVLSATPRSVAPKVSDEIPPENREMRRVVKKQQKDLNSLRKKWWDGNNKISKGDVESVQVQAAVKLLLQKPPPIPIGSDDGSDDSDFGEDSSDASLTGASTNQIKETISPQILQRLKAAGRLQRLKAAGRFGVQLATGPTGASAWPLRTGSAEGSGSASQGVAEPASALPSQRPSLSAAKPA</sequence>
<feature type="compositionally biased region" description="Basic and acidic residues" evidence="2">
    <location>
        <begin position="826"/>
        <end position="838"/>
    </location>
</feature>
<name>A0A813EW72_POLGL</name>
<accession>A0A813EW72</accession>
<feature type="compositionally biased region" description="Low complexity" evidence="2">
    <location>
        <begin position="1080"/>
        <end position="1093"/>
    </location>
</feature>
<feature type="region of interest" description="Disordered" evidence="2">
    <location>
        <begin position="733"/>
        <end position="843"/>
    </location>
</feature>
<feature type="compositionally biased region" description="Basic and acidic residues" evidence="2">
    <location>
        <begin position="590"/>
        <end position="610"/>
    </location>
</feature>
<feature type="region of interest" description="Disordered" evidence="2">
    <location>
        <begin position="999"/>
        <end position="1033"/>
    </location>
</feature>
<keyword evidence="1" id="KW-0175">Coiled coil</keyword>
<organism evidence="3 4">
    <name type="scientific">Polarella glacialis</name>
    <name type="common">Dinoflagellate</name>
    <dbReference type="NCBI Taxonomy" id="89957"/>
    <lineage>
        <taxon>Eukaryota</taxon>
        <taxon>Sar</taxon>
        <taxon>Alveolata</taxon>
        <taxon>Dinophyceae</taxon>
        <taxon>Suessiales</taxon>
        <taxon>Suessiaceae</taxon>
        <taxon>Polarella</taxon>
    </lineage>
</organism>
<evidence type="ECO:0000313" key="4">
    <source>
        <dbReference type="Proteomes" id="UP000654075"/>
    </source>
</evidence>
<reference evidence="3" key="1">
    <citation type="submission" date="2021-02" db="EMBL/GenBank/DDBJ databases">
        <authorList>
            <person name="Dougan E. K."/>
            <person name="Rhodes N."/>
            <person name="Thang M."/>
            <person name="Chan C."/>
        </authorList>
    </citation>
    <scope>NUCLEOTIDE SEQUENCE</scope>
</reference>
<proteinExistence type="predicted"/>
<dbReference type="AlphaFoldDB" id="A0A813EW72"/>
<gene>
    <name evidence="3" type="ORF">PGLA1383_LOCUS22272</name>
</gene>
<dbReference type="EMBL" id="CAJNNV010016038">
    <property type="protein sequence ID" value="CAE8604082.1"/>
    <property type="molecule type" value="Genomic_DNA"/>
</dbReference>
<evidence type="ECO:0000256" key="2">
    <source>
        <dbReference type="SAM" id="MobiDB-lite"/>
    </source>
</evidence>
<feature type="compositionally biased region" description="Low complexity" evidence="2">
    <location>
        <begin position="69"/>
        <end position="84"/>
    </location>
</feature>
<dbReference type="Proteomes" id="UP000654075">
    <property type="component" value="Unassembled WGS sequence"/>
</dbReference>
<evidence type="ECO:0000256" key="1">
    <source>
        <dbReference type="SAM" id="Coils"/>
    </source>
</evidence>
<feature type="region of interest" description="Disordered" evidence="2">
    <location>
        <begin position="39"/>
        <end position="126"/>
    </location>
</feature>
<feature type="compositionally biased region" description="Acidic residues" evidence="2">
    <location>
        <begin position="1010"/>
        <end position="1022"/>
    </location>
</feature>
<feature type="compositionally biased region" description="Acidic residues" evidence="2">
    <location>
        <begin position="100"/>
        <end position="111"/>
    </location>
</feature>
<feature type="region of interest" description="Disordered" evidence="2">
    <location>
        <begin position="590"/>
        <end position="634"/>
    </location>
</feature>
<feature type="compositionally biased region" description="Low complexity" evidence="2">
    <location>
        <begin position="625"/>
        <end position="634"/>
    </location>
</feature>
<feature type="region of interest" description="Disordered" evidence="2">
    <location>
        <begin position="1061"/>
        <end position="1112"/>
    </location>
</feature>
<feature type="compositionally biased region" description="Basic and acidic residues" evidence="2">
    <location>
        <begin position="807"/>
        <end position="817"/>
    </location>
</feature>